<dbReference type="GO" id="GO:0016301">
    <property type="term" value="F:kinase activity"/>
    <property type="evidence" value="ECO:0007669"/>
    <property type="project" value="UniProtKB-KW"/>
</dbReference>
<keyword evidence="4" id="KW-0418">Kinase</keyword>
<evidence type="ECO:0000256" key="3">
    <source>
        <dbReference type="SAM" id="MobiDB-lite"/>
    </source>
</evidence>
<dbReference type="SUPFAM" id="SSF52540">
    <property type="entry name" value="P-loop containing nucleoside triphosphate hydrolases"/>
    <property type="match status" value="1"/>
</dbReference>
<evidence type="ECO:0000313" key="4">
    <source>
        <dbReference type="EMBL" id="NJR77969.1"/>
    </source>
</evidence>
<sequence>MTAILSSRAQMRRPAVPEEGGTTMTLDRAALLRNGVFAFERADPRAAPFAMLRSQLLHRLDARKARVVAVTSARPRAGKSFVALNLAAALSRIYPTWLVDLDLRRPVVRERLELGDVASGVDAFLLGAPGLGEVRCVVGEQHLGVLPVDTPREGSAEILASDRTAQLFASLRAHPQSPVCIIDAPPMLEGDDMMILAPHLDGVLMVVEEGRTPQADLRETLRMLRPTPVVGTVLNRTILPQQPFGYGEYYPR</sequence>
<dbReference type="Gene3D" id="3.40.50.300">
    <property type="entry name" value="P-loop containing nucleotide triphosphate hydrolases"/>
    <property type="match status" value="1"/>
</dbReference>
<organism evidence="4 5">
    <name type="scientific">Sphingomonas corticis</name>
    <dbReference type="NCBI Taxonomy" id="2722791"/>
    <lineage>
        <taxon>Bacteria</taxon>
        <taxon>Pseudomonadati</taxon>
        <taxon>Pseudomonadota</taxon>
        <taxon>Alphaproteobacteria</taxon>
        <taxon>Sphingomonadales</taxon>
        <taxon>Sphingomonadaceae</taxon>
        <taxon>Sphingomonas</taxon>
    </lineage>
</organism>
<reference evidence="4 5" key="1">
    <citation type="submission" date="2020-03" db="EMBL/GenBank/DDBJ databases">
        <authorList>
            <person name="Wang L."/>
            <person name="He N."/>
            <person name="Li Y."/>
            <person name="Fang Y."/>
            <person name="Zhang F."/>
        </authorList>
    </citation>
    <scope>NUCLEOTIDE SEQUENCE [LARGE SCALE GENOMIC DNA]</scope>
    <source>
        <strain evidence="4 5">36D10-4-7</strain>
    </source>
</reference>
<dbReference type="InterPro" id="IPR050445">
    <property type="entry name" value="Bact_polysacc_biosynth/exp"/>
</dbReference>
<dbReference type="InterPro" id="IPR005702">
    <property type="entry name" value="Wzc-like_C"/>
</dbReference>
<dbReference type="Proteomes" id="UP000732399">
    <property type="component" value="Unassembled WGS sequence"/>
</dbReference>
<evidence type="ECO:0000256" key="2">
    <source>
        <dbReference type="ARBA" id="ARBA00022840"/>
    </source>
</evidence>
<accession>A0ABX1CIZ3</accession>
<protein>
    <submittedName>
        <fullName evidence="4">CpsD/CapB family tyrosine-protein kinase</fullName>
    </submittedName>
</protein>
<feature type="region of interest" description="Disordered" evidence="3">
    <location>
        <begin position="1"/>
        <end position="20"/>
    </location>
</feature>
<dbReference type="CDD" id="cd05387">
    <property type="entry name" value="BY-kinase"/>
    <property type="match status" value="1"/>
</dbReference>
<keyword evidence="1" id="KW-0547">Nucleotide-binding</keyword>
<keyword evidence="5" id="KW-1185">Reference proteome</keyword>
<dbReference type="EMBL" id="JAAVJH010000002">
    <property type="protein sequence ID" value="NJR77969.1"/>
    <property type="molecule type" value="Genomic_DNA"/>
</dbReference>
<name>A0ABX1CIZ3_9SPHN</name>
<keyword evidence="2" id="KW-0067">ATP-binding</keyword>
<keyword evidence="4" id="KW-0808">Transferase</keyword>
<dbReference type="PANTHER" id="PTHR32309:SF31">
    <property type="entry name" value="CAPSULAR EXOPOLYSACCHARIDE FAMILY"/>
    <property type="match status" value="1"/>
</dbReference>
<dbReference type="RefSeq" id="WP_168133464.1">
    <property type="nucleotide sequence ID" value="NZ_JAAVJH010000002.1"/>
</dbReference>
<proteinExistence type="predicted"/>
<evidence type="ECO:0000256" key="1">
    <source>
        <dbReference type="ARBA" id="ARBA00022741"/>
    </source>
</evidence>
<dbReference type="PANTHER" id="PTHR32309">
    <property type="entry name" value="TYROSINE-PROTEIN KINASE"/>
    <property type="match status" value="1"/>
</dbReference>
<gene>
    <name evidence="4" type="ORF">HBH26_04970</name>
</gene>
<comment type="caution">
    <text evidence="4">The sequence shown here is derived from an EMBL/GenBank/DDBJ whole genome shotgun (WGS) entry which is preliminary data.</text>
</comment>
<evidence type="ECO:0000313" key="5">
    <source>
        <dbReference type="Proteomes" id="UP000732399"/>
    </source>
</evidence>
<dbReference type="InterPro" id="IPR027417">
    <property type="entry name" value="P-loop_NTPase"/>
</dbReference>